<dbReference type="InterPro" id="IPR004875">
    <property type="entry name" value="DDE_SF_endonuclease_dom"/>
</dbReference>
<reference evidence="2 3" key="1">
    <citation type="submission" date="2018-01" db="EMBL/GenBank/DDBJ databases">
        <title>Draft genome of the strawberry crown rot pathogen Phytophthora cactorum.</title>
        <authorList>
            <person name="Armitage A.D."/>
            <person name="Lysoe E."/>
            <person name="Nellist C.F."/>
            <person name="Harrison R.J."/>
            <person name="Brurberg M.B."/>
        </authorList>
    </citation>
    <scope>NUCLEOTIDE SEQUENCE [LARGE SCALE GENOMIC DNA]</scope>
    <source>
        <strain evidence="2 3">10300</strain>
    </source>
</reference>
<proteinExistence type="predicted"/>
<name>A0A329RZY7_9STRA</name>
<dbReference type="EMBL" id="MJFZ01000395">
    <property type="protein sequence ID" value="RAW30001.1"/>
    <property type="molecule type" value="Genomic_DNA"/>
</dbReference>
<organism evidence="2 3">
    <name type="scientific">Phytophthora cactorum</name>
    <dbReference type="NCBI Taxonomy" id="29920"/>
    <lineage>
        <taxon>Eukaryota</taxon>
        <taxon>Sar</taxon>
        <taxon>Stramenopiles</taxon>
        <taxon>Oomycota</taxon>
        <taxon>Peronosporomycetes</taxon>
        <taxon>Peronosporales</taxon>
        <taxon>Peronosporaceae</taxon>
        <taxon>Phytophthora</taxon>
    </lineage>
</organism>
<protein>
    <recommendedName>
        <fullName evidence="1">DDE-1 domain-containing protein</fullName>
    </recommendedName>
</protein>
<comment type="caution">
    <text evidence="2">The sequence shown here is derived from an EMBL/GenBank/DDBJ whole genome shotgun (WGS) entry which is preliminary data.</text>
</comment>
<dbReference type="OrthoDB" id="124685at2759"/>
<keyword evidence="3" id="KW-1185">Reference proteome</keyword>
<dbReference type="Proteomes" id="UP000251314">
    <property type="component" value="Unassembled WGS sequence"/>
</dbReference>
<dbReference type="GO" id="GO:0003676">
    <property type="term" value="F:nucleic acid binding"/>
    <property type="evidence" value="ECO:0007669"/>
    <property type="project" value="InterPro"/>
</dbReference>
<evidence type="ECO:0000313" key="3">
    <source>
        <dbReference type="Proteomes" id="UP000251314"/>
    </source>
</evidence>
<gene>
    <name evidence="2" type="ORF">PC110_g13647</name>
</gene>
<sequence length="228" mass="25711">MDESDEAAFVHLRLWGIVPDGADEEDLIVSGQLEDEETIAEEDADEMASGEAKPPWTYTNAVKARVLAEIERGKNAWMDATVWNDEFVEGIWANYISAEHPSGLALYVDSLKCHVSAESRDHLSEWGTEMVPLPKNTTSVLQPLDVRIMGPFKKKMCALSLDYEIQLLALNRNVSLRDRLKLLKNTPAQKQREVLVGRVTKAWSLISDNCVLRAWEKQDCNKSIQLVD</sequence>
<dbReference type="Pfam" id="PF03184">
    <property type="entry name" value="DDE_1"/>
    <property type="match status" value="1"/>
</dbReference>
<feature type="domain" description="DDE-1" evidence="1">
    <location>
        <begin position="64"/>
        <end position="213"/>
    </location>
</feature>
<dbReference type="VEuPathDB" id="FungiDB:PC110_g13647"/>
<accession>A0A329RZY7</accession>
<evidence type="ECO:0000259" key="1">
    <source>
        <dbReference type="Pfam" id="PF03184"/>
    </source>
</evidence>
<dbReference type="AlphaFoldDB" id="A0A329RZY7"/>
<evidence type="ECO:0000313" key="2">
    <source>
        <dbReference type="EMBL" id="RAW30001.1"/>
    </source>
</evidence>